<name>A0AB38BJS6_9LACT</name>
<sequence length="268" mass="31321">MAQYEKRKKAVSTLKEIDTRPDNYIIVHYTCDNFKVSQIISSIAVRQLADGQTESFSLYKAAQEMNIENDAIPNNQEKIEKKMLSDYYKFVNKNLEKKWIHWGMNSDNYGFKAIEHRYRVLGGRPKYIADDKKINLASLFIDAYGKGYAKHPRMESLITKNKISSPNDFLPGYNNNPDTLDEVKALHQRQYKLIQMSCLRKVDIFENFINLAINKQLKTYTPWIKIYGLSIKGILASLNEQWWFKALTYIVVAVAGYFFNNYMDSIFK</sequence>
<evidence type="ECO:0000313" key="3">
    <source>
        <dbReference type="EMBL" id="SFI00697.1"/>
    </source>
</evidence>
<dbReference type="EMBL" id="FOQC01000035">
    <property type="protein sequence ID" value="SFI00697.1"/>
    <property type="molecule type" value="Genomic_DNA"/>
</dbReference>
<evidence type="ECO:0000313" key="4">
    <source>
        <dbReference type="Proteomes" id="UP000195947"/>
    </source>
</evidence>
<evidence type="ECO:0000256" key="1">
    <source>
        <dbReference type="SAM" id="Phobius"/>
    </source>
</evidence>
<dbReference type="RefSeq" id="WP_086989001.1">
    <property type="nucleotide sequence ID" value="NZ_FJMZ01000015.1"/>
</dbReference>
<keyword evidence="1" id="KW-0472">Membrane</keyword>
<protein>
    <recommendedName>
        <fullName evidence="6">N-acetylmuramoyl-L-alanine amidase domain-containing protein</fullName>
    </recommendedName>
</protein>
<organism evidence="3 5">
    <name type="scientific">Trichococcus flocculiformis</name>
    <dbReference type="NCBI Taxonomy" id="82803"/>
    <lineage>
        <taxon>Bacteria</taxon>
        <taxon>Bacillati</taxon>
        <taxon>Bacillota</taxon>
        <taxon>Bacilli</taxon>
        <taxon>Lactobacillales</taxon>
        <taxon>Carnobacteriaceae</taxon>
        <taxon>Trichococcus</taxon>
    </lineage>
</organism>
<evidence type="ECO:0000313" key="2">
    <source>
        <dbReference type="EMBL" id="CZQ92450.1"/>
    </source>
</evidence>
<dbReference type="Proteomes" id="UP000199686">
    <property type="component" value="Unassembled WGS sequence"/>
</dbReference>
<comment type="caution">
    <text evidence="3">The sequence shown here is derived from an EMBL/GenBank/DDBJ whole genome shotgun (WGS) entry which is preliminary data.</text>
</comment>
<feature type="transmembrane region" description="Helical" evidence="1">
    <location>
        <begin position="242"/>
        <end position="259"/>
    </location>
</feature>
<accession>A0AB38BJS6</accession>
<gene>
    <name evidence="3" type="ORF">SAMN04488507_10352</name>
    <name evidence="2" type="ORF">TFLO_1547</name>
</gene>
<keyword evidence="1" id="KW-1133">Transmembrane helix</keyword>
<dbReference type="Proteomes" id="UP000195947">
    <property type="component" value="Unassembled WGS sequence"/>
</dbReference>
<dbReference type="EMBL" id="FJMZ01000015">
    <property type="protein sequence ID" value="CZQ92450.1"/>
    <property type="molecule type" value="Genomic_DNA"/>
</dbReference>
<keyword evidence="1" id="KW-0812">Transmembrane</keyword>
<dbReference type="AlphaFoldDB" id="A0AB38BJS6"/>
<reference evidence="2 4" key="1">
    <citation type="submission" date="2016-02" db="EMBL/GenBank/DDBJ databases">
        <authorList>
            <person name="Strepis N."/>
        </authorList>
    </citation>
    <scope>NUCLEOTIDE SEQUENCE [LARGE SCALE GENOMIC DNA]</scope>
    <source>
        <strain evidence="2">Trichococcus flocculiformis</strain>
    </source>
</reference>
<keyword evidence="4" id="KW-1185">Reference proteome</keyword>
<reference evidence="3 5" key="2">
    <citation type="submission" date="2016-10" db="EMBL/GenBank/DDBJ databases">
        <authorList>
            <person name="Varghese N."/>
            <person name="Submissions S."/>
        </authorList>
    </citation>
    <scope>NUCLEOTIDE SEQUENCE [LARGE SCALE GENOMIC DNA]</scope>
    <source>
        <strain evidence="3 5">DSM 2094</strain>
    </source>
</reference>
<proteinExistence type="predicted"/>
<evidence type="ECO:0008006" key="6">
    <source>
        <dbReference type="Google" id="ProtNLM"/>
    </source>
</evidence>
<evidence type="ECO:0000313" key="5">
    <source>
        <dbReference type="Proteomes" id="UP000199686"/>
    </source>
</evidence>